<reference evidence="2 3" key="1">
    <citation type="submission" date="2019-03" db="EMBL/GenBank/DDBJ databases">
        <title>Single cell metagenomics reveals metabolic interactions within the superorganism composed of flagellate Streblomastix strix and complex community of Bacteroidetes bacteria on its surface.</title>
        <authorList>
            <person name="Treitli S.C."/>
            <person name="Kolisko M."/>
            <person name="Husnik F."/>
            <person name="Keeling P."/>
            <person name="Hampl V."/>
        </authorList>
    </citation>
    <scope>NUCLEOTIDE SEQUENCE [LARGE SCALE GENOMIC DNA]</scope>
    <source>
        <strain evidence="2">ST1C</strain>
    </source>
</reference>
<evidence type="ECO:0000259" key="1">
    <source>
        <dbReference type="PROSITE" id="PS51459"/>
    </source>
</evidence>
<dbReference type="AlphaFoldDB" id="A0A5J4V6T5"/>
<dbReference type="Gene3D" id="1.10.3290.10">
    <property type="entry name" value="Fido-like domain"/>
    <property type="match status" value="1"/>
</dbReference>
<comment type="caution">
    <text evidence="2">The sequence shown here is derived from an EMBL/GenBank/DDBJ whole genome shotgun (WGS) entry which is preliminary data.</text>
</comment>
<dbReference type="InterPro" id="IPR003812">
    <property type="entry name" value="Fido"/>
</dbReference>
<dbReference type="Proteomes" id="UP000324800">
    <property type="component" value="Unassembled WGS sequence"/>
</dbReference>
<dbReference type="InterPro" id="IPR036597">
    <property type="entry name" value="Fido-like_dom_sf"/>
</dbReference>
<dbReference type="Pfam" id="PF02661">
    <property type="entry name" value="Fic"/>
    <property type="match status" value="1"/>
</dbReference>
<evidence type="ECO:0000313" key="2">
    <source>
        <dbReference type="EMBL" id="KAA6378143.1"/>
    </source>
</evidence>
<dbReference type="SUPFAM" id="SSF140931">
    <property type="entry name" value="Fic-like"/>
    <property type="match status" value="1"/>
</dbReference>
<protein>
    <recommendedName>
        <fullName evidence="1">Fido domain-containing protein</fullName>
    </recommendedName>
</protein>
<dbReference type="PROSITE" id="PS51459">
    <property type="entry name" value="FIDO"/>
    <property type="match status" value="1"/>
</dbReference>
<accession>A0A5J4V6T5</accession>
<sequence>MNHTPERKNHQSIGTALVHSIGLVDYLVTYITVISAWSDEAKPQFTGTTFTIPPNAVMYVTKQSTNPILWTNAVPIDCYIDVDGHVRINSLCQLPLPNDFCVQDIIPNETVNEAVQYILDNNHPIIDELYRLLFPKRQTVFRQCNVYVSGKNNSKIISADNIGIRHELIDPHYLQELVNKANQTDDPITKFKYYLIYQRIHPHEDGNGRIGRLLFLEIYNIPLSTTLRYSIKARKLMNEIFNYTNGSTVDDAKLRFDVIMKKHQIKTDDDAICRYEIEIEDRAKFMRLINDNQRTQDQYYNLDLNDEVTAKIKDLFSITQTYSHTC</sequence>
<gene>
    <name evidence="2" type="ORF">EZS28_026330</name>
</gene>
<dbReference type="OrthoDB" id="439046at2759"/>
<evidence type="ECO:0000313" key="3">
    <source>
        <dbReference type="Proteomes" id="UP000324800"/>
    </source>
</evidence>
<organism evidence="2 3">
    <name type="scientific">Streblomastix strix</name>
    <dbReference type="NCBI Taxonomy" id="222440"/>
    <lineage>
        <taxon>Eukaryota</taxon>
        <taxon>Metamonada</taxon>
        <taxon>Preaxostyla</taxon>
        <taxon>Oxymonadida</taxon>
        <taxon>Streblomastigidae</taxon>
        <taxon>Streblomastix</taxon>
    </lineage>
</organism>
<name>A0A5J4V6T5_9EUKA</name>
<proteinExistence type="predicted"/>
<feature type="domain" description="Fido" evidence="1">
    <location>
        <begin position="121"/>
        <end position="261"/>
    </location>
</feature>
<dbReference type="EMBL" id="SNRW01009345">
    <property type="protein sequence ID" value="KAA6378143.1"/>
    <property type="molecule type" value="Genomic_DNA"/>
</dbReference>